<evidence type="ECO:0000256" key="1">
    <source>
        <dbReference type="SAM" id="Coils"/>
    </source>
</evidence>
<gene>
    <name evidence="2" type="ORF">GSLYS_00009850001</name>
</gene>
<protein>
    <submittedName>
        <fullName evidence="2">Uncharacterized protein</fullName>
    </submittedName>
</protein>
<evidence type="ECO:0000313" key="2">
    <source>
        <dbReference type="EMBL" id="CAL1535890.1"/>
    </source>
</evidence>
<keyword evidence="3" id="KW-1185">Reference proteome</keyword>
<keyword evidence="1" id="KW-0175">Coiled coil</keyword>
<name>A0AAV2HPA1_LYMST</name>
<dbReference type="AlphaFoldDB" id="A0AAV2HPA1"/>
<organism evidence="2 3">
    <name type="scientific">Lymnaea stagnalis</name>
    <name type="common">Great pond snail</name>
    <name type="synonym">Helix stagnalis</name>
    <dbReference type="NCBI Taxonomy" id="6523"/>
    <lineage>
        <taxon>Eukaryota</taxon>
        <taxon>Metazoa</taxon>
        <taxon>Spiralia</taxon>
        <taxon>Lophotrochozoa</taxon>
        <taxon>Mollusca</taxon>
        <taxon>Gastropoda</taxon>
        <taxon>Heterobranchia</taxon>
        <taxon>Euthyneura</taxon>
        <taxon>Panpulmonata</taxon>
        <taxon>Hygrophila</taxon>
        <taxon>Lymnaeoidea</taxon>
        <taxon>Lymnaeidae</taxon>
        <taxon>Lymnaea</taxon>
    </lineage>
</organism>
<feature type="coiled-coil region" evidence="1">
    <location>
        <begin position="26"/>
        <end position="124"/>
    </location>
</feature>
<reference evidence="2 3" key="1">
    <citation type="submission" date="2024-04" db="EMBL/GenBank/DDBJ databases">
        <authorList>
            <consortium name="Genoscope - CEA"/>
            <person name="William W."/>
        </authorList>
    </citation>
    <scope>NUCLEOTIDE SEQUENCE [LARGE SCALE GENOMIC DNA]</scope>
</reference>
<sequence>FEERIAKLTSQLEAYQSKEEENISELNTWKEQSNSLIKELENVQLQQHHTVTDYKEQIADMACKLEAYQTREKENNSILEILKEKSSIHEKESEDLQIKHKQMKAEFEERNAKLTSQLEAYLSREEENISELHTLKEKSSIQEKESKILQIKHEQIIAEFEERITKLTSQLEAYLSREEENISELNTWKEKSSIQEKESEVLQIKHEQVIAEFEEQITKLTSQLEAYQSRE</sequence>
<feature type="non-terminal residue" evidence="2">
    <location>
        <position position="231"/>
    </location>
</feature>
<proteinExistence type="predicted"/>
<dbReference type="Proteomes" id="UP001497497">
    <property type="component" value="Unassembled WGS sequence"/>
</dbReference>
<feature type="non-terminal residue" evidence="2">
    <location>
        <position position="1"/>
    </location>
</feature>
<comment type="caution">
    <text evidence="2">The sequence shown here is derived from an EMBL/GenBank/DDBJ whole genome shotgun (WGS) entry which is preliminary data.</text>
</comment>
<evidence type="ECO:0000313" key="3">
    <source>
        <dbReference type="Proteomes" id="UP001497497"/>
    </source>
</evidence>
<accession>A0AAV2HPA1</accession>
<dbReference type="EMBL" id="CAXITT010000214">
    <property type="protein sequence ID" value="CAL1535890.1"/>
    <property type="molecule type" value="Genomic_DNA"/>
</dbReference>